<evidence type="ECO:0000256" key="10">
    <source>
        <dbReference type="SAM" id="Coils"/>
    </source>
</evidence>
<proteinExistence type="predicted"/>
<feature type="transmembrane region" description="Helical" evidence="11">
    <location>
        <begin position="121"/>
        <end position="140"/>
    </location>
</feature>
<dbReference type="Pfam" id="PF02518">
    <property type="entry name" value="HATPase_c"/>
    <property type="match status" value="1"/>
</dbReference>
<dbReference type="Gene3D" id="1.10.287.130">
    <property type="match status" value="1"/>
</dbReference>
<dbReference type="InterPro" id="IPR036890">
    <property type="entry name" value="HATPase_C_sf"/>
</dbReference>
<evidence type="ECO:0000256" key="1">
    <source>
        <dbReference type="ARBA" id="ARBA00000085"/>
    </source>
</evidence>
<dbReference type="InterPro" id="IPR003594">
    <property type="entry name" value="HATPase_dom"/>
</dbReference>
<keyword evidence="4" id="KW-1003">Cell membrane</keyword>
<dbReference type="RefSeq" id="WP_091360656.1">
    <property type="nucleotide sequence ID" value="NZ_AP025284.1"/>
</dbReference>
<reference evidence="14" key="1">
    <citation type="submission" date="2016-10" db="EMBL/GenBank/DDBJ databases">
        <authorList>
            <person name="Varghese N."/>
            <person name="Submissions S."/>
        </authorList>
    </citation>
    <scope>NUCLEOTIDE SEQUENCE [LARGE SCALE GENOMIC DNA]</scope>
    <source>
        <strain evidence="14">DSM 18887</strain>
    </source>
</reference>
<evidence type="ECO:0000259" key="12">
    <source>
        <dbReference type="PROSITE" id="PS50109"/>
    </source>
</evidence>
<dbReference type="PANTHER" id="PTHR44936:SF10">
    <property type="entry name" value="SENSOR PROTEIN RSTB"/>
    <property type="match status" value="1"/>
</dbReference>
<keyword evidence="14" id="KW-1185">Reference proteome</keyword>
<keyword evidence="9" id="KW-0067">ATP-binding</keyword>
<dbReference type="SUPFAM" id="SSF55874">
    <property type="entry name" value="ATPase domain of HSP90 chaperone/DNA topoisomerase II/histidine kinase"/>
    <property type="match status" value="1"/>
</dbReference>
<name>A0A1H9KBS4_9GAMM</name>
<dbReference type="InterPro" id="IPR050980">
    <property type="entry name" value="2C_sensor_his_kinase"/>
</dbReference>
<evidence type="ECO:0000256" key="11">
    <source>
        <dbReference type="SAM" id="Phobius"/>
    </source>
</evidence>
<protein>
    <recommendedName>
        <fullName evidence="3">histidine kinase</fullName>
        <ecNumber evidence="3">2.7.13.3</ecNumber>
    </recommendedName>
</protein>
<keyword evidence="10" id="KW-0175">Coiled coil</keyword>
<dbReference type="PRINTS" id="PR00344">
    <property type="entry name" value="BCTRLSENSOR"/>
</dbReference>
<evidence type="ECO:0000256" key="8">
    <source>
        <dbReference type="ARBA" id="ARBA00022777"/>
    </source>
</evidence>
<keyword evidence="11" id="KW-1133">Transmembrane helix</keyword>
<keyword evidence="11" id="KW-0812">Transmembrane</keyword>
<dbReference type="Pfam" id="PF25323">
    <property type="entry name" value="6TM_PilS"/>
    <property type="match status" value="1"/>
</dbReference>
<sequence>MNYTSNTRHQLLQLSYIRTVTIFGQSGLLLYLFFGLHVTLNFWLIAFALLAMALLNLLSLLRLRSPMPLTQLEFFFQLVADIAFYVCLLYQMGGVGNPFSALLLIPLIISATSLPRQYTWLTALMVTISYSLLMRFFIPINLPDTGHQHQADALLNLHLAGMWVNFILTAILITWFVVNIRENLQRQELSLNRARESNLRNQQLLSLATMAAGTAHEMGTPLATMRVLLHEIKLDHSEDQELVEDIEILQAQVENCSDRLKHLAESVRQEQQESRALPAAQFFDEILDRWLLMRPTARFNPPVINVSGNPVILSSIPLQQAFINLLNNAADASDKPLQIEVSSDAQQILFTILDQGPGIPLEQAEQLGSPFITTKGKGLGIGLFLTASALDSYGGEVRLFNHPEGGTLTEVKLPVIKEGHNNGY</sequence>
<keyword evidence="5" id="KW-0597">Phosphoprotein</keyword>
<evidence type="ECO:0000256" key="3">
    <source>
        <dbReference type="ARBA" id="ARBA00012438"/>
    </source>
</evidence>
<dbReference type="Gene3D" id="3.30.565.10">
    <property type="entry name" value="Histidine kinase-like ATPase, C-terminal domain"/>
    <property type="match status" value="1"/>
</dbReference>
<dbReference type="SMART" id="SM00387">
    <property type="entry name" value="HATPase_c"/>
    <property type="match status" value="1"/>
</dbReference>
<dbReference type="GO" id="GO:0005524">
    <property type="term" value="F:ATP binding"/>
    <property type="evidence" value="ECO:0007669"/>
    <property type="project" value="UniProtKB-KW"/>
</dbReference>
<dbReference type="AlphaFoldDB" id="A0A1H9KBS4"/>
<dbReference type="SUPFAM" id="SSF47384">
    <property type="entry name" value="Homodimeric domain of signal transducing histidine kinase"/>
    <property type="match status" value="1"/>
</dbReference>
<dbReference type="InterPro" id="IPR005467">
    <property type="entry name" value="His_kinase_dom"/>
</dbReference>
<dbReference type="STRING" id="355243.SAMN03080615_03434"/>
<feature type="transmembrane region" description="Helical" evidence="11">
    <location>
        <begin position="40"/>
        <end position="60"/>
    </location>
</feature>
<dbReference type="GO" id="GO:0005886">
    <property type="term" value="C:plasma membrane"/>
    <property type="evidence" value="ECO:0007669"/>
    <property type="project" value="UniProtKB-SubCell"/>
</dbReference>
<dbReference type="InterPro" id="IPR004358">
    <property type="entry name" value="Sig_transdc_His_kin-like_C"/>
</dbReference>
<evidence type="ECO:0000256" key="2">
    <source>
        <dbReference type="ARBA" id="ARBA00004651"/>
    </source>
</evidence>
<comment type="subcellular location">
    <subcellularLocation>
        <location evidence="2">Cell membrane</location>
        <topology evidence="2">Multi-pass membrane protein</topology>
    </subcellularLocation>
</comment>
<dbReference type="InterPro" id="IPR036097">
    <property type="entry name" value="HisK_dim/P_sf"/>
</dbReference>
<keyword evidence="7" id="KW-0547">Nucleotide-binding</keyword>
<feature type="transmembrane region" description="Helical" evidence="11">
    <location>
        <begin position="12"/>
        <end position="34"/>
    </location>
</feature>
<dbReference type="OrthoDB" id="9785252at2"/>
<evidence type="ECO:0000256" key="5">
    <source>
        <dbReference type="ARBA" id="ARBA00022553"/>
    </source>
</evidence>
<dbReference type="SMART" id="SM00388">
    <property type="entry name" value="HisKA"/>
    <property type="match status" value="1"/>
</dbReference>
<dbReference type="CDD" id="cd00082">
    <property type="entry name" value="HisKA"/>
    <property type="match status" value="1"/>
</dbReference>
<comment type="catalytic activity">
    <reaction evidence="1">
        <text>ATP + protein L-histidine = ADP + protein N-phospho-L-histidine.</text>
        <dbReference type="EC" id="2.7.13.3"/>
    </reaction>
</comment>
<keyword evidence="6" id="KW-0808">Transferase</keyword>
<evidence type="ECO:0000256" key="4">
    <source>
        <dbReference type="ARBA" id="ARBA00022475"/>
    </source>
</evidence>
<evidence type="ECO:0000256" key="7">
    <source>
        <dbReference type="ARBA" id="ARBA00022741"/>
    </source>
</evidence>
<feature type="coiled-coil region" evidence="10">
    <location>
        <begin position="246"/>
        <end position="273"/>
    </location>
</feature>
<dbReference type="EC" id="2.7.13.3" evidence="3"/>
<accession>A0A1H9KBS4</accession>
<feature type="transmembrane region" description="Helical" evidence="11">
    <location>
        <begin position="160"/>
        <end position="178"/>
    </location>
</feature>
<organism evidence="13 14">
    <name type="scientific">Amphritea atlantica</name>
    <dbReference type="NCBI Taxonomy" id="355243"/>
    <lineage>
        <taxon>Bacteria</taxon>
        <taxon>Pseudomonadati</taxon>
        <taxon>Pseudomonadota</taxon>
        <taxon>Gammaproteobacteria</taxon>
        <taxon>Oceanospirillales</taxon>
        <taxon>Oceanospirillaceae</taxon>
        <taxon>Amphritea</taxon>
    </lineage>
</organism>
<keyword evidence="11" id="KW-0472">Membrane</keyword>
<dbReference type="EMBL" id="FOGB01000012">
    <property type="protein sequence ID" value="SEQ96508.1"/>
    <property type="molecule type" value="Genomic_DNA"/>
</dbReference>
<gene>
    <name evidence="13" type="ORF">SAMN03080615_03434</name>
</gene>
<evidence type="ECO:0000313" key="14">
    <source>
        <dbReference type="Proteomes" id="UP000198749"/>
    </source>
</evidence>
<evidence type="ECO:0000256" key="9">
    <source>
        <dbReference type="ARBA" id="ARBA00022840"/>
    </source>
</evidence>
<evidence type="ECO:0000313" key="13">
    <source>
        <dbReference type="EMBL" id="SEQ96508.1"/>
    </source>
</evidence>
<dbReference type="PROSITE" id="PS50109">
    <property type="entry name" value="HIS_KIN"/>
    <property type="match status" value="1"/>
</dbReference>
<dbReference type="Proteomes" id="UP000198749">
    <property type="component" value="Unassembled WGS sequence"/>
</dbReference>
<dbReference type="PANTHER" id="PTHR44936">
    <property type="entry name" value="SENSOR PROTEIN CREC"/>
    <property type="match status" value="1"/>
</dbReference>
<keyword evidence="8 13" id="KW-0418">Kinase</keyword>
<evidence type="ECO:0000256" key="6">
    <source>
        <dbReference type="ARBA" id="ARBA00022679"/>
    </source>
</evidence>
<feature type="domain" description="Histidine kinase" evidence="12">
    <location>
        <begin position="213"/>
        <end position="417"/>
    </location>
</feature>
<dbReference type="GO" id="GO:0000155">
    <property type="term" value="F:phosphorelay sensor kinase activity"/>
    <property type="evidence" value="ECO:0007669"/>
    <property type="project" value="InterPro"/>
</dbReference>
<dbReference type="InterPro" id="IPR003661">
    <property type="entry name" value="HisK_dim/P_dom"/>
</dbReference>